<evidence type="ECO:0000256" key="6">
    <source>
        <dbReference type="ARBA" id="ARBA00023125"/>
    </source>
</evidence>
<keyword evidence="9" id="KW-0539">Nucleus</keyword>
<evidence type="ECO:0000256" key="9">
    <source>
        <dbReference type="ARBA" id="ARBA00023242"/>
    </source>
</evidence>
<dbReference type="Pfam" id="PF16519">
    <property type="entry name" value="TRPM_tetra"/>
    <property type="match status" value="1"/>
</dbReference>
<keyword evidence="4" id="KW-0862">Zinc</keyword>
<dbReference type="PROSITE" id="PS51843">
    <property type="entry name" value="NR_LBD"/>
    <property type="match status" value="1"/>
</dbReference>
<dbReference type="GeneID" id="104961755"/>
<keyword evidence="13" id="KW-1185">Reference proteome</keyword>
<dbReference type="Gene3D" id="1.10.565.10">
    <property type="entry name" value="Retinoid X Receptor"/>
    <property type="match status" value="1"/>
</dbReference>
<evidence type="ECO:0000256" key="10">
    <source>
        <dbReference type="ARBA" id="ARBA00034269"/>
    </source>
</evidence>
<dbReference type="AlphaFoldDB" id="A0A6I9PLB8"/>
<evidence type="ECO:0000256" key="5">
    <source>
        <dbReference type="ARBA" id="ARBA00023015"/>
    </source>
</evidence>
<dbReference type="CDD" id="cd06939">
    <property type="entry name" value="NR_LBD_ROR_like"/>
    <property type="match status" value="1"/>
</dbReference>
<feature type="compositionally biased region" description="Acidic residues" evidence="11">
    <location>
        <begin position="225"/>
        <end position="238"/>
    </location>
</feature>
<evidence type="ECO:0000256" key="3">
    <source>
        <dbReference type="ARBA" id="ARBA00022771"/>
    </source>
</evidence>
<dbReference type="PANTHER" id="PTHR45805">
    <property type="entry name" value="NUCLEAR HORMONE RECEPTOR HR3-RELATED"/>
    <property type="match status" value="1"/>
</dbReference>
<dbReference type="Pfam" id="PF00104">
    <property type="entry name" value="Hormone_recep"/>
    <property type="match status" value="1"/>
</dbReference>
<dbReference type="Gene3D" id="1.20.5.1010">
    <property type="entry name" value="TRPM, tetramerisation domain"/>
    <property type="match status" value="1"/>
</dbReference>
<evidence type="ECO:0000256" key="1">
    <source>
        <dbReference type="ARBA" id="ARBA00004123"/>
    </source>
</evidence>
<evidence type="ECO:0000256" key="8">
    <source>
        <dbReference type="ARBA" id="ARBA00023170"/>
    </source>
</evidence>
<keyword evidence="7" id="KW-0804">Transcription</keyword>
<dbReference type="PRINTS" id="PR00398">
    <property type="entry name" value="STRDHORMONER"/>
</dbReference>
<evidence type="ECO:0000256" key="2">
    <source>
        <dbReference type="ARBA" id="ARBA00022723"/>
    </source>
</evidence>
<comment type="subcellular location">
    <subcellularLocation>
        <location evidence="1">Nucleus</location>
    </subcellularLocation>
</comment>
<dbReference type="InterPro" id="IPR035500">
    <property type="entry name" value="NHR-like_dom_sf"/>
</dbReference>
<dbReference type="GO" id="GO:0000978">
    <property type="term" value="F:RNA polymerase II cis-regulatory region sequence-specific DNA binding"/>
    <property type="evidence" value="ECO:0007669"/>
    <property type="project" value="TreeGrafter"/>
</dbReference>
<evidence type="ECO:0000313" key="14">
    <source>
        <dbReference type="RefSeq" id="XP_010788395.1"/>
    </source>
</evidence>
<evidence type="ECO:0000313" key="13">
    <source>
        <dbReference type="Proteomes" id="UP000504611"/>
    </source>
</evidence>
<dbReference type="InterPro" id="IPR001723">
    <property type="entry name" value="Nuclear_hrmn_rcpt"/>
</dbReference>
<protein>
    <recommendedName>
        <fullName evidence="12">NR LBD domain-containing protein</fullName>
    </recommendedName>
</protein>
<keyword evidence="2" id="KW-0479">Metal-binding</keyword>
<sequence>MGRRAEEMFLMVGEVSEKVIFIHDSLSELDSQLGQLQDLSALAVDTITLLSASDSLHQEARLAQCRVITSSPLILPHSLTLPHRGGADLDALNMCRVMPKSCKSTLPSLLKGHGLVASRLASQESRGGRQGHTEKGEEEAKQDPQTAPAQRPPENDLGVSKPASLSSFSHLYGGGVNLGRLRDQTPCESIGPPHCGSPLAPRGLESPHHKLSTCDPYLYRSQEEPYVEEEEEEGEGEEERTHEQLSNIEVSRGSSNAVLLSDPREVSEGLVNPAFSLDVSQPSSRPRPYSQWGRPVKSSRWACLSRDRPYGYCRSLSSSVENMTFSGAPQRRRRGSFPTLDEPISKESLSDGRRFSDETSLRSSMSREWSKSSDFLQDCRGKNQNKKTVKIQESAPNTSHLSETCWRRGRRFRGESTCWLASTSLNQLTAGPCRHEAIKAGAWVYDADAVPIPVQLMRAPRTFTGTPDNASMGNFVICMLIHRIAQNIIKSHLETCQYTTEELQQLAWQTHSYEEVKMFQGKPRDVLWQQCAIQITHAIQYVVEFAKRISGFMELCQNDQILLLKSGCLEVVLVRMCRAFNPLNNTVLFEGKYGGMQMFKALGCDDLVSAVFDFAKSLCALQLTEEEIALFSAAVLISTDRPWLMEPRKVQKLQEKIYFALQHIMQKNHMDEDALAKLISRIPTLSALCTLHTEELQAFQQLHPETVNVLFPPLYKELFNPDPNSGVMAMPK</sequence>
<dbReference type="InterPro" id="IPR037162">
    <property type="entry name" value="TRPM_tetra_sf"/>
</dbReference>
<feature type="region of interest" description="Disordered" evidence="11">
    <location>
        <begin position="118"/>
        <end position="163"/>
    </location>
</feature>
<reference evidence="14" key="1">
    <citation type="submission" date="2025-08" db="UniProtKB">
        <authorList>
            <consortium name="RefSeq"/>
        </authorList>
    </citation>
    <scope>IDENTIFICATION</scope>
    <source>
        <tissue evidence="14">Muscle</tissue>
    </source>
</reference>
<feature type="region of interest" description="Disordered" evidence="11">
    <location>
        <begin position="192"/>
        <end position="248"/>
    </location>
</feature>
<keyword evidence="6" id="KW-0238">DNA-binding</keyword>
<dbReference type="InterPro" id="IPR000536">
    <property type="entry name" value="Nucl_hrmn_rcpt_lig-bd"/>
</dbReference>
<dbReference type="GO" id="GO:0004879">
    <property type="term" value="F:nuclear receptor activity"/>
    <property type="evidence" value="ECO:0007669"/>
    <property type="project" value="InterPro"/>
</dbReference>
<dbReference type="OrthoDB" id="8832025at2759"/>
<evidence type="ECO:0000256" key="4">
    <source>
        <dbReference type="ARBA" id="ARBA00022833"/>
    </source>
</evidence>
<dbReference type="FunFam" id="1.10.565.10:FF:000005">
    <property type="entry name" value="Nuclear orphan receptor ROR-beta"/>
    <property type="match status" value="1"/>
</dbReference>
<accession>A0A6I9PLB8</accession>
<feature type="compositionally biased region" description="Basic and acidic residues" evidence="11">
    <location>
        <begin position="343"/>
        <end position="360"/>
    </location>
</feature>
<evidence type="ECO:0000259" key="12">
    <source>
        <dbReference type="PROSITE" id="PS51843"/>
    </source>
</evidence>
<dbReference type="KEGG" id="ncc:104961755"/>
<dbReference type="PANTHER" id="PTHR45805:SF6">
    <property type="entry name" value="NUCLEAR RECEPTOR ROR-BETA"/>
    <property type="match status" value="1"/>
</dbReference>
<keyword evidence="8" id="KW-0675">Receptor</keyword>
<proteinExistence type="predicted"/>
<keyword evidence="5" id="KW-0805">Transcription regulation</keyword>
<gene>
    <name evidence="14" type="primary">LOC104961755</name>
</gene>
<evidence type="ECO:0000256" key="7">
    <source>
        <dbReference type="ARBA" id="ARBA00023163"/>
    </source>
</evidence>
<dbReference type="RefSeq" id="XP_010788395.1">
    <property type="nucleotide sequence ID" value="XM_010790093.1"/>
</dbReference>
<feature type="compositionally biased region" description="Basic and acidic residues" evidence="11">
    <location>
        <begin position="131"/>
        <end position="142"/>
    </location>
</feature>
<dbReference type="GO" id="GO:0098655">
    <property type="term" value="P:monoatomic cation transmembrane transport"/>
    <property type="evidence" value="ECO:0007669"/>
    <property type="project" value="UniProtKB-ARBA"/>
</dbReference>
<organism evidence="13 14">
    <name type="scientific">Notothenia coriiceps</name>
    <name type="common">black rockcod</name>
    <dbReference type="NCBI Taxonomy" id="8208"/>
    <lineage>
        <taxon>Eukaryota</taxon>
        <taxon>Metazoa</taxon>
        <taxon>Chordata</taxon>
        <taxon>Craniata</taxon>
        <taxon>Vertebrata</taxon>
        <taxon>Euteleostomi</taxon>
        <taxon>Actinopterygii</taxon>
        <taxon>Neopterygii</taxon>
        <taxon>Teleostei</taxon>
        <taxon>Neoteleostei</taxon>
        <taxon>Acanthomorphata</taxon>
        <taxon>Eupercaria</taxon>
        <taxon>Perciformes</taxon>
        <taxon>Notothenioidei</taxon>
        <taxon>Nototheniidae</taxon>
        <taxon>Notothenia</taxon>
    </lineage>
</organism>
<dbReference type="GO" id="GO:0051262">
    <property type="term" value="P:protein tetramerization"/>
    <property type="evidence" value="ECO:0007669"/>
    <property type="project" value="InterPro"/>
</dbReference>
<feature type="region of interest" description="Disordered" evidence="11">
    <location>
        <begin position="324"/>
        <end position="360"/>
    </location>
</feature>
<name>A0A6I9PLB8_9TELE</name>
<dbReference type="GO" id="GO:0008270">
    <property type="term" value="F:zinc ion binding"/>
    <property type="evidence" value="ECO:0007669"/>
    <property type="project" value="UniProtKB-KW"/>
</dbReference>
<dbReference type="SMART" id="SM00430">
    <property type="entry name" value="HOLI"/>
    <property type="match status" value="1"/>
</dbReference>
<dbReference type="GO" id="GO:0005634">
    <property type="term" value="C:nucleus"/>
    <property type="evidence" value="ECO:0007669"/>
    <property type="project" value="UniProtKB-SubCell"/>
</dbReference>
<comment type="catalytic activity">
    <reaction evidence="10">
        <text>Mg(2+)(in) = Mg(2+)(out)</text>
        <dbReference type="Rhea" id="RHEA:29827"/>
        <dbReference type="ChEBI" id="CHEBI:18420"/>
    </reaction>
</comment>
<evidence type="ECO:0000256" key="11">
    <source>
        <dbReference type="SAM" id="MobiDB-lite"/>
    </source>
</evidence>
<dbReference type="InterPro" id="IPR003079">
    <property type="entry name" value="ROR_rcpt"/>
</dbReference>
<feature type="domain" description="NR LBD" evidence="12">
    <location>
        <begin position="480"/>
        <end position="718"/>
    </location>
</feature>
<dbReference type="PRINTS" id="PR01293">
    <property type="entry name" value="RORNUCRECPTR"/>
</dbReference>
<dbReference type="SUPFAM" id="SSF48508">
    <property type="entry name" value="Nuclear receptor ligand-binding domain"/>
    <property type="match status" value="1"/>
</dbReference>
<keyword evidence="3" id="KW-0863">Zinc-finger</keyword>
<dbReference type="Proteomes" id="UP000504611">
    <property type="component" value="Unplaced"/>
</dbReference>
<dbReference type="InterPro" id="IPR032415">
    <property type="entry name" value="TRPM_tetra"/>
</dbReference>